<dbReference type="SMART" id="SM00387">
    <property type="entry name" value="HATPase_c"/>
    <property type="match status" value="1"/>
</dbReference>
<feature type="transmembrane region" description="Helical" evidence="7">
    <location>
        <begin position="247"/>
        <end position="266"/>
    </location>
</feature>
<dbReference type="PANTHER" id="PTHR43711:SF26">
    <property type="entry name" value="SENSOR HISTIDINE KINASE RCSC"/>
    <property type="match status" value="1"/>
</dbReference>
<dbReference type="SUPFAM" id="SSF55874">
    <property type="entry name" value="ATPase domain of HSP90 chaperone/DNA topoisomerase II/histidine kinase"/>
    <property type="match status" value="1"/>
</dbReference>
<dbReference type="SMART" id="SM00388">
    <property type="entry name" value="HisKA"/>
    <property type="match status" value="1"/>
</dbReference>
<evidence type="ECO:0000256" key="7">
    <source>
        <dbReference type="SAM" id="Phobius"/>
    </source>
</evidence>
<dbReference type="PANTHER" id="PTHR43711">
    <property type="entry name" value="TWO-COMPONENT HISTIDINE KINASE"/>
    <property type="match status" value="1"/>
</dbReference>
<feature type="transmembrane region" description="Helical" evidence="7">
    <location>
        <begin position="184"/>
        <end position="206"/>
    </location>
</feature>
<dbReference type="Pfam" id="PF07695">
    <property type="entry name" value="7TMR-DISM_7TM"/>
    <property type="match status" value="1"/>
</dbReference>
<proteinExistence type="predicted"/>
<evidence type="ECO:0000256" key="5">
    <source>
        <dbReference type="ARBA" id="ARBA00022777"/>
    </source>
</evidence>
<keyword evidence="4" id="KW-0808">Transferase</keyword>
<evidence type="ECO:0000256" key="1">
    <source>
        <dbReference type="ARBA" id="ARBA00000085"/>
    </source>
</evidence>
<keyword evidence="6" id="KW-0902">Two-component regulatory system</keyword>
<dbReference type="KEGG" id="apac:S7S_15045"/>
<evidence type="ECO:0000256" key="8">
    <source>
        <dbReference type="SAM" id="SignalP"/>
    </source>
</evidence>
<evidence type="ECO:0000313" key="11">
    <source>
        <dbReference type="Proteomes" id="UP000006764"/>
    </source>
</evidence>
<dbReference type="Gene3D" id="1.10.287.130">
    <property type="match status" value="1"/>
</dbReference>
<dbReference type="InterPro" id="IPR005467">
    <property type="entry name" value="His_kinase_dom"/>
</dbReference>
<dbReference type="Pfam" id="PF02518">
    <property type="entry name" value="HATPase_c"/>
    <property type="match status" value="1"/>
</dbReference>
<dbReference type="FunFam" id="3.30.565.10:FF:000049">
    <property type="entry name" value="Two-component sensor histidine kinase"/>
    <property type="match status" value="1"/>
</dbReference>
<comment type="catalytic activity">
    <reaction evidence="1">
        <text>ATP + protein L-histidine = ADP + protein N-phospho-L-histidine.</text>
        <dbReference type="EC" id="2.7.13.3"/>
    </reaction>
</comment>
<dbReference type="EMBL" id="CP004387">
    <property type="protein sequence ID" value="AJD49421.1"/>
    <property type="molecule type" value="Genomic_DNA"/>
</dbReference>
<feature type="transmembrane region" description="Helical" evidence="7">
    <location>
        <begin position="370"/>
        <end position="390"/>
    </location>
</feature>
<evidence type="ECO:0000313" key="10">
    <source>
        <dbReference type="EMBL" id="AJD49421.1"/>
    </source>
</evidence>
<evidence type="ECO:0000259" key="9">
    <source>
        <dbReference type="PROSITE" id="PS50109"/>
    </source>
</evidence>
<dbReference type="InterPro" id="IPR036097">
    <property type="entry name" value="HisK_dim/P_sf"/>
</dbReference>
<feature type="signal peptide" evidence="8">
    <location>
        <begin position="1"/>
        <end position="19"/>
    </location>
</feature>
<feature type="chain" id="PRO_5002099053" description="histidine kinase" evidence="8">
    <location>
        <begin position="20"/>
        <end position="760"/>
    </location>
</feature>
<keyword evidence="8" id="KW-0732">Signal</keyword>
<dbReference type="SUPFAM" id="SSF47384">
    <property type="entry name" value="Homodimeric domain of signal transducing histidine kinase"/>
    <property type="match status" value="1"/>
</dbReference>
<dbReference type="GO" id="GO:0000155">
    <property type="term" value="F:phosphorelay sensor kinase activity"/>
    <property type="evidence" value="ECO:0007669"/>
    <property type="project" value="InterPro"/>
</dbReference>
<feature type="transmembrane region" description="Helical" evidence="7">
    <location>
        <begin position="278"/>
        <end position="298"/>
    </location>
</feature>
<keyword evidence="7" id="KW-1133">Transmembrane helix</keyword>
<dbReference type="InterPro" id="IPR004358">
    <property type="entry name" value="Sig_transdc_His_kin-like_C"/>
</dbReference>
<sequence>MFLIVCLVMVLAGLRVAQAATEFHAIELTGPDNRYPLISNVYSSGFIPAPEGLALDKAPDTVPAGERFGLSPDFRQHGRYWLYTRVVNLTQTSDWMLHISNFGFRQSGVLVRSDDGQVVQRFGKGGYGDTTDINTLGRAVNLNLQAGKSYLVVVELNARRGTWHPYIGLMSGQQYAAWAMHLDLAFKVAIGVILGLVVLGLVCWLLMSEVAFFWGALSSLLMLVYYLGHSSIPALIWQSAYIETDWFWWLVSSTLMTQLAFAGSFLRINRASGRWFQVFVGAALLTLVICLLATALPMEAKVRLYVLDYLVVSLVILGSGVAKVRREGSYYFIYLLGWFPVVLSMLQVVLVTQGASRAFQEVTESYKMLHVLYIQILHMLLHAVALILRVRALRDEKVRAEYLSQSKSRFIAQSSHDLSQPLNSMSIFLEHLQPHVQGLDGKKILYRLKNTHRQMSESFKSIMDLSKLESGAIRPELKAVQLNDLFARLQNEYRVLAREKGIELRFHPCSVTVFSDPMLLDRMLRNLVSNAVKYTDTGRVVVGCRRRGRQVAIQVLDTGCGMDDSVQQHIFDIYHRAADVPQKTEGAGIGLSIVRHIAELLEHPVNVISRPGQGSTFTLSVPVLADPALPRSAAADQGDSALKVSLIIQDDALRDALSARLQSWQCQVSVFRSVDEAWQSGWPAAVLLCDDAALTQTALPADAVQRLARDLVAACVCATDAALPAQWIAVSPQLLPSQLRALLNVAARRRQSPMSLDMPT</sequence>
<dbReference type="STRING" id="391936.S7S_15045"/>
<dbReference type="Gene3D" id="3.30.565.10">
    <property type="entry name" value="Histidine kinase-like ATPase, C-terminal domain"/>
    <property type="match status" value="1"/>
</dbReference>
<keyword evidence="3" id="KW-0597">Phosphoprotein</keyword>
<dbReference type="HOGENOM" id="CLU_019737_0_0_6"/>
<keyword evidence="5 10" id="KW-0418">Kinase</keyword>
<keyword evidence="11" id="KW-1185">Reference proteome</keyword>
<dbReference type="PROSITE" id="PS50109">
    <property type="entry name" value="HIS_KIN"/>
    <property type="match status" value="1"/>
</dbReference>
<keyword evidence="7" id="KW-0472">Membrane</keyword>
<dbReference type="InterPro" id="IPR036890">
    <property type="entry name" value="HATPase_C_sf"/>
</dbReference>
<evidence type="ECO:0000256" key="3">
    <source>
        <dbReference type="ARBA" id="ARBA00022553"/>
    </source>
</evidence>
<feature type="domain" description="Histidine kinase" evidence="9">
    <location>
        <begin position="413"/>
        <end position="625"/>
    </location>
</feature>
<dbReference type="CDD" id="cd00082">
    <property type="entry name" value="HisKA"/>
    <property type="match status" value="1"/>
</dbReference>
<name>A0A0B4XQE3_9GAMM</name>
<protein>
    <recommendedName>
        <fullName evidence="2">histidine kinase</fullName>
        <ecNumber evidence="2">2.7.13.3</ecNumber>
    </recommendedName>
</protein>
<dbReference type="InterPro" id="IPR011623">
    <property type="entry name" value="7TMR_DISM_rcpt_extracell_dom1"/>
</dbReference>
<organism evidence="10 11">
    <name type="scientific">Isoalcanivorax pacificus W11-5</name>
    <dbReference type="NCBI Taxonomy" id="391936"/>
    <lineage>
        <taxon>Bacteria</taxon>
        <taxon>Pseudomonadati</taxon>
        <taxon>Pseudomonadota</taxon>
        <taxon>Gammaproteobacteria</taxon>
        <taxon>Oceanospirillales</taxon>
        <taxon>Alcanivoracaceae</taxon>
        <taxon>Isoalcanivorax</taxon>
    </lineage>
</organism>
<feature type="transmembrane region" description="Helical" evidence="7">
    <location>
        <begin position="331"/>
        <end position="350"/>
    </location>
</feature>
<dbReference type="Proteomes" id="UP000006764">
    <property type="component" value="Chromosome"/>
</dbReference>
<dbReference type="AlphaFoldDB" id="A0A0B4XQE3"/>
<dbReference type="PRINTS" id="PR00344">
    <property type="entry name" value="BCTRLSENSOR"/>
</dbReference>
<dbReference type="InterPro" id="IPR003661">
    <property type="entry name" value="HisK_dim/P_dom"/>
</dbReference>
<evidence type="ECO:0000256" key="6">
    <source>
        <dbReference type="ARBA" id="ARBA00023012"/>
    </source>
</evidence>
<dbReference type="Pfam" id="PF00512">
    <property type="entry name" value="HisKA"/>
    <property type="match status" value="1"/>
</dbReference>
<reference evidence="10 11" key="1">
    <citation type="journal article" date="2012" name="J. Bacteriol.">
        <title>Genome sequence of an alkane-degrading bacterium, Alcanivorax pacificus type strain W11-5, isolated from deep sea sediment.</title>
        <authorList>
            <person name="Lai Q."/>
            <person name="Shao Z."/>
        </authorList>
    </citation>
    <scope>NUCLEOTIDE SEQUENCE [LARGE SCALE GENOMIC DNA]</scope>
    <source>
        <strain evidence="10 11">W11-5</strain>
    </source>
</reference>
<keyword evidence="7" id="KW-0812">Transmembrane</keyword>
<gene>
    <name evidence="10" type="ORF">S7S_15045</name>
</gene>
<dbReference type="EC" id="2.7.13.3" evidence="2"/>
<evidence type="ECO:0000256" key="2">
    <source>
        <dbReference type="ARBA" id="ARBA00012438"/>
    </source>
</evidence>
<accession>A0A0B4XQE3</accession>
<dbReference type="InterPro" id="IPR003594">
    <property type="entry name" value="HATPase_dom"/>
</dbReference>
<evidence type="ECO:0000256" key="4">
    <source>
        <dbReference type="ARBA" id="ARBA00022679"/>
    </source>
</evidence>
<feature type="transmembrane region" description="Helical" evidence="7">
    <location>
        <begin position="211"/>
        <end position="227"/>
    </location>
</feature>
<dbReference type="InterPro" id="IPR050736">
    <property type="entry name" value="Sensor_HK_Regulatory"/>
</dbReference>
<feature type="transmembrane region" description="Helical" evidence="7">
    <location>
        <begin position="304"/>
        <end position="324"/>
    </location>
</feature>